<dbReference type="PRINTS" id="PR00455">
    <property type="entry name" value="HTHTETR"/>
</dbReference>
<sequence length="189" mass="20478">MAGASRRMSADERRESVIRAAMVEFAERGYNGTSTQAIAVRVGVSQPYLFRLFPSKRALFEATVRRSTQDIKAAFLKAAEGLDDPQDRAAAMGAAYVDLMADRSLLLLQMQMYVSVAAAEAQGDAEVGEAARALWLDLWDSVRVAAGMSTEEVTEFFAHGMLINTLLAMGFPPRHRIWEGLGAGACGDA</sequence>
<name>A0A7W7VT28_KITKI</name>
<evidence type="ECO:0000259" key="3">
    <source>
        <dbReference type="PROSITE" id="PS50977"/>
    </source>
</evidence>
<dbReference type="EMBL" id="JACHJV010000001">
    <property type="protein sequence ID" value="MBB4921015.1"/>
    <property type="molecule type" value="Genomic_DNA"/>
</dbReference>
<dbReference type="InterPro" id="IPR001647">
    <property type="entry name" value="HTH_TetR"/>
</dbReference>
<gene>
    <name evidence="4" type="ORF">FHR34_000008</name>
</gene>
<proteinExistence type="predicted"/>
<evidence type="ECO:0000313" key="5">
    <source>
        <dbReference type="Proteomes" id="UP000540506"/>
    </source>
</evidence>
<accession>A0A7W7VT28</accession>
<feature type="domain" description="HTH tetR-type" evidence="3">
    <location>
        <begin position="11"/>
        <end position="71"/>
    </location>
</feature>
<dbReference type="SUPFAM" id="SSF46689">
    <property type="entry name" value="Homeodomain-like"/>
    <property type="match status" value="1"/>
</dbReference>
<evidence type="ECO:0000256" key="2">
    <source>
        <dbReference type="PROSITE-ProRule" id="PRU00335"/>
    </source>
</evidence>
<keyword evidence="1 2" id="KW-0238">DNA-binding</keyword>
<organism evidence="4 5">
    <name type="scientific">Kitasatospora kifunensis</name>
    <name type="common">Streptomyces kifunensis</name>
    <dbReference type="NCBI Taxonomy" id="58351"/>
    <lineage>
        <taxon>Bacteria</taxon>
        <taxon>Bacillati</taxon>
        <taxon>Actinomycetota</taxon>
        <taxon>Actinomycetes</taxon>
        <taxon>Kitasatosporales</taxon>
        <taxon>Streptomycetaceae</taxon>
        <taxon>Kitasatospora</taxon>
    </lineage>
</organism>
<dbReference type="AlphaFoldDB" id="A0A7W7VT28"/>
<dbReference type="GO" id="GO:0000976">
    <property type="term" value="F:transcription cis-regulatory region binding"/>
    <property type="evidence" value="ECO:0007669"/>
    <property type="project" value="TreeGrafter"/>
</dbReference>
<dbReference type="InterPro" id="IPR050109">
    <property type="entry name" value="HTH-type_TetR-like_transc_reg"/>
</dbReference>
<keyword evidence="5" id="KW-1185">Reference proteome</keyword>
<dbReference type="PANTHER" id="PTHR30055:SF146">
    <property type="entry name" value="HTH-TYPE TRANSCRIPTIONAL DUAL REGULATOR CECR"/>
    <property type="match status" value="1"/>
</dbReference>
<dbReference type="Proteomes" id="UP000540506">
    <property type="component" value="Unassembled WGS sequence"/>
</dbReference>
<dbReference type="PANTHER" id="PTHR30055">
    <property type="entry name" value="HTH-TYPE TRANSCRIPTIONAL REGULATOR RUTR"/>
    <property type="match status" value="1"/>
</dbReference>
<evidence type="ECO:0000256" key="1">
    <source>
        <dbReference type="ARBA" id="ARBA00023125"/>
    </source>
</evidence>
<evidence type="ECO:0000313" key="4">
    <source>
        <dbReference type="EMBL" id="MBB4921015.1"/>
    </source>
</evidence>
<protein>
    <submittedName>
        <fullName evidence="4">AcrR family transcriptional regulator</fullName>
    </submittedName>
</protein>
<dbReference type="Pfam" id="PF00440">
    <property type="entry name" value="TetR_N"/>
    <property type="match status" value="1"/>
</dbReference>
<dbReference type="Gene3D" id="1.10.357.10">
    <property type="entry name" value="Tetracycline Repressor, domain 2"/>
    <property type="match status" value="1"/>
</dbReference>
<dbReference type="GO" id="GO:0003700">
    <property type="term" value="F:DNA-binding transcription factor activity"/>
    <property type="evidence" value="ECO:0007669"/>
    <property type="project" value="TreeGrafter"/>
</dbReference>
<feature type="DNA-binding region" description="H-T-H motif" evidence="2">
    <location>
        <begin position="34"/>
        <end position="53"/>
    </location>
</feature>
<dbReference type="PROSITE" id="PS50977">
    <property type="entry name" value="HTH_TETR_2"/>
    <property type="match status" value="1"/>
</dbReference>
<comment type="caution">
    <text evidence="4">The sequence shown here is derived from an EMBL/GenBank/DDBJ whole genome shotgun (WGS) entry which is preliminary data.</text>
</comment>
<dbReference type="InterPro" id="IPR009057">
    <property type="entry name" value="Homeodomain-like_sf"/>
</dbReference>
<reference evidence="4 5" key="1">
    <citation type="submission" date="2020-08" db="EMBL/GenBank/DDBJ databases">
        <title>Sequencing the genomes of 1000 actinobacteria strains.</title>
        <authorList>
            <person name="Klenk H.-P."/>
        </authorList>
    </citation>
    <scope>NUCLEOTIDE SEQUENCE [LARGE SCALE GENOMIC DNA]</scope>
    <source>
        <strain evidence="4 5">DSM 41654</strain>
    </source>
</reference>